<feature type="compositionally biased region" description="Basic and acidic residues" evidence="1">
    <location>
        <begin position="336"/>
        <end position="357"/>
    </location>
</feature>
<organism evidence="2">
    <name type="scientific">Pseudogymnoascus destructans</name>
    <dbReference type="NCBI Taxonomy" id="655981"/>
    <lineage>
        <taxon>Eukaryota</taxon>
        <taxon>Fungi</taxon>
        <taxon>Dikarya</taxon>
        <taxon>Ascomycota</taxon>
        <taxon>Pezizomycotina</taxon>
        <taxon>Leotiomycetes</taxon>
        <taxon>Thelebolales</taxon>
        <taxon>Thelebolaceae</taxon>
        <taxon>Pseudogymnoascus</taxon>
    </lineage>
</organism>
<dbReference type="eggNOG" id="ENOG502SN70">
    <property type="taxonomic scope" value="Eukaryota"/>
</dbReference>
<dbReference type="RefSeq" id="XP_024325771.1">
    <property type="nucleotide sequence ID" value="XM_024466995.1"/>
</dbReference>
<dbReference type="OrthoDB" id="3485856at2759"/>
<evidence type="ECO:0000313" key="2">
    <source>
        <dbReference type="EMBL" id="OAF60490.1"/>
    </source>
</evidence>
<gene>
    <name evidence="2" type="ORF">VC83_03347</name>
</gene>
<proteinExistence type="predicted"/>
<feature type="compositionally biased region" description="Polar residues" evidence="1">
    <location>
        <begin position="1"/>
        <end position="14"/>
    </location>
</feature>
<dbReference type="Proteomes" id="UP000077154">
    <property type="component" value="Unassembled WGS sequence"/>
</dbReference>
<evidence type="ECO:0000256" key="1">
    <source>
        <dbReference type="SAM" id="MobiDB-lite"/>
    </source>
</evidence>
<reference evidence="2" key="1">
    <citation type="submission" date="2016-03" db="EMBL/GenBank/DDBJ databases">
        <title>Updated assembly of Pseudogymnoascus destructans, the fungus causing white-nose syndrome of bats.</title>
        <authorList>
            <person name="Palmer J.M."/>
            <person name="Drees K.P."/>
            <person name="Foster J.T."/>
            <person name="Lindner D.L."/>
        </authorList>
    </citation>
    <scope>NUCLEOTIDE SEQUENCE [LARGE SCALE GENOMIC DNA]</scope>
    <source>
        <strain evidence="2">20631-21</strain>
    </source>
</reference>
<sequence length="364" mass="41283">MAMQRDCNTASTEFTPPGSVTEPLTPPPTDSKPSKRVANILQRLRLQESGRDVLQSPWFAVKLEPSEYNELLQLLKNNESLWVFREAKLRYDYDSANSLLVIRMPTQKHDVFIARVVELVQNRLRVIEGSETQSSSFAQKIKHNGSGRLIFRTAENGKQSFIERQPDAEFKHEEARWPGVIIEVSYSQKTKVISHLADDYILETNGSIRVVVGLDLDYKTKKATVTIWRPQYVTNANGDVELEAAQVDCHIFRDELGNAQGGGLRLELKDFAPQVLAKDFNDAILIDAVALCQCLDEAEKEELEANQTKGFVENLQHGAKKRRRARTPPEELDSEDEHKFDDDERNVRARLSADDISYKPSGTE</sequence>
<protein>
    <submittedName>
        <fullName evidence="2">Uncharacterized protein</fullName>
    </submittedName>
</protein>
<name>A0A177AF91_9PEZI</name>
<feature type="region of interest" description="Disordered" evidence="1">
    <location>
        <begin position="309"/>
        <end position="364"/>
    </location>
</feature>
<accession>A0A177AF91</accession>
<dbReference type="EMBL" id="KV441391">
    <property type="protein sequence ID" value="OAF60490.1"/>
    <property type="molecule type" value="Genomic_DNA"/>
</dbReference>
<dbReference type="GeneID" id="36286424"/>
<dbReference type="VEuPathDB" id="FungiDB:GMDG_08224"/>
<dbReference type="AlphaFoldDB" id="A0A177AF91"/>
<feature type="region of interest" description="Disordered" evidence="1">
    <location>
        <begin position="1"/>
        <end position="34"/>
    </location>
</feature>